<dbReference type="InterPro" id="IPR025110">
    <property type="entry name" value="AMP-bd_C"/>
</dbReference>
<dbReference type="InterPro" id="IPR009081">
    <property type="entry name" value="PP-bd_ACP"/>
</dbReference>
<evidence type="ECO:0000256" key="5">
    <source>
        <dbReference type="ARBA" id="ARBA00022737"/>
    </source>
</evidence>
<dbReference type="GO" id="GO:0003824">
    <property type="term" value="F:catalytic activity"/>
    <property type="evidence" value="ECO:0007669"/>
    <property type="project" value="InterPro"/>
</dbReference>
<dbReference type="GeneID" id="95521876"/>
<comment type="similarity">
    <text evidence="2">Belongs to the ATP-dependent AMP-binding enzyme family.</text>
</comment>
<feature type="domain" description="Carrier" evidence="7">
    <location>
        <begin position="963"/>
        <end position="1038"/>
    </location>
</feature>
<feature type="domain" description="Carrier" evidence="7">
    <location>
        <begin position="3108"/>
        <end position="3182"/>
    </location>
</feature>
<dbReference type="GO" id="GO:0008610">
    <property type="term" value="P:lipid biosynthetic process"/>
    <property type="evidence" value="ECO:0007669"/>
    <property type="project" value="UniProtKB-ARBA"/>
</dbReference>
<comment type="cofactor">
    <cofactor evidence="1">
        <name>pantetheine 4'-phosphate</name>
        <dbReference type="ChEBI" id="CHEBI:47942"/>
    </cofactor>
</comment>
<dbReference type="FunFam" id="3.40.50.12780:FF:000012">
    <property type="entry name" value="Non-ribosomal peptide synthetase"/>
    <property type="match status" value="3"/>
</dbReference>
<evidence type="ECO:0000259" key="7">
    <source>
        <dbReference type="PROSITE" id="PS50075"/>
    </source>
</evidence>
<dbReference type="InterPro" id="IPR010071">
    <property type="entry name" value="AA_adenyl_dom"/>
</dbReference>
<dbReference type="GO" id="GO:0043041">
    <property type="term" value="P:amino acid activation for nonribosomal peptide biosynthetic process"/>
    <property type="evidence" value="ECO:0007669"/>
    <property type="project" value="TreeGrafter"/>
</dbReference>
<dbReference type="Gene3D" id="1.10.1200.10">
    <property type="entry name" value="ACP-like"/>
    <property type="match status" value="3"/>
</dbReference>
<dbReference type="InterPro" id="IPR006162">
    <property type="entry name" value="Ppantetheine_attach_site"/>
</dbReference>
<keyword evidence="6" id="KW-0045">Antibiotic biosynthesis</keyword>
<dbReference type="Gene3D" id="3.30.559.30">
    <property type="entry name" value="Nonribosomal peptide synthetase, condensation domain"/>
    <property type="match status" value="4"/>
</dbReference>
<dbReference type="NCBIfam" id="TIGR01720">
    <property type="entry name" value="NRPS-para261"/>
    <property type="match status" value="1"/>
</dbReference>
<dbReference type="FunFam" id="1.10.1200.10:FF:000005">
    <property type="entry name" value="Nonribosomal peptide synthetase 1"/>
    <property type="match status" value="2"/>
</dbReference>
<dbReference type="InterPro" id="IPR000873">
    <property type="entry name" value="AMP-dep_synth/lig_dom"/>
</dbReference>
<dbReference type="CDD" id="cd19543">
    <property type="entry name" value="DCL_NRPS"/>
    <property type="match status" value="1"/>
</dbReference>
<dbReference type="GO" id="GO:0072330">
    <property type="term" value="P:monocarboxylic acid biosynthetic process"/>
    <property type="evidence" value="ECO:0007669"/>
    <property type="project" value="UniProtKB-ARBA"/>
</dbReference>
<dbReference type="RefSeq" id="WP_114246307.1">
    <property type="nucleotide sequence ID" value="NZ_CP027306.1"/>
</dbReference>
<evidence type="ECO:0000256" key="2">
    <source>
        <dbReference type="ARBA" id="ARBA00006432"/>
    </source>
</evidence>
<dbReference type="PROSITE" id="PS00455">
    <property type="entry name" value="AMP_BINDING"/>
    <property type="match status" value="3"/>
</dbReference>
<dbReference type="InterPro" id="IPR001242">
    <property type="entry name" value="Condensation_dom"/>
</dbReference>
<proteinExistence type="inferred from homology"/>
<keyword evidence="5" id="KW-0677">Repeat</keyword>
<dbReference type="FunFam" id="1.10.1200.10:FF:000016">
    <property type="entry name" value="Non-ribosomal peptide synthase"/>
    <property type="match status" value="1"/>
</dbReference>
<dbReference type="SUPFAM" id="SSF52777">
    <property type="entry name" value="CoA-dependent acyltransferases"/>
    <property type="match status" value="8"/>
</dbReference>
<dbReference type="InterPro" id="IPR010060">
    <property type="entry name" value="NRPS_synth"/>
</dbReference>
<dbReference type="Pfam" id="PF00550">
    <property type="entry name" value="PP-binding"/>
    <property type="match status" value="3"/>
</dbReference>
<evidence type="ECO:0000313" key="9">
    <source>
        <dbReference type="Proteomes" id="UP000252698"/>
    </source>
</evidence>
<dbReference type="GO" id="GO:0044550">
    <property type="term" value="P:secondary metabolite biosynthetic process"/>
    <property type="evidence" value="ECO:0007669"/>
    <property type="project" value="UniProtKB-ARBA"/>
</dbReference>
<name>A0A2Z5JHI4_STRAR</name>
<accession>A0A2Z5JHI4</accession>
<dbReference type="Pfam" id="PF00668">
    <property type="entry name" value="Condensation"/>
    <property type="match status" value="4"/>
</dbReference>
<dbReference type="SMART" id="SM00823">
    <property type="entry name" value="PKS_PP"/>
    <property type="match status" value="3"/>
</dbReference>
<dbReference type="CDD" id="cd12117">
    <property type="entry name" value="A_NRPS_Srf_like"/>
    <property type="match status" value="1"/>
</dbReference>
<dbReference type="SUPFAM" id="SSF47336">
    <property type="entry name" value="ACP-like"/>
    <property type="match status" value="3"/>
</dbReference>
<dbReference type="Pfam" id="PF00501">
    <property type="entry name" value="AMP-binding"/>
    <property type="match status" value="3"/>
</dbReference>
<dbReference type="InterPro" id="IPR045851">
    <property type="entry name" value="AMP-bd_C_sf"/>
</dbReference>
<dbReference type="NCBIfam" id="NF003417">
    <property type="entry name" value="PRK04813.1"/>
    <property type="match status" value="3"/>
</dbReference>
<dbReference type="FunFam" id="3.30.559.30:FF:000001">
    <property type="entry name" value="Non-ribosomal peptide synthetase"/>
    <property type="match status" value="1"/>
</dbReference>
<dbReference type="PROSITE" id="PS00012">
    <property type="entry name" value="PHOSPHOPANTETHEINE"/>
    <property type="match status" value="3"/>
</dbReference>
<dbReference type="FunFam" id="2.30.38.10:FF:000001">
    <property type="entry name" value="Non-ribosomal peptide synthetase PvdI"/>
    <property type="match status" value="3"/>
</dbReference>
<dbReference type="SUPFAM" id="SSF56801">
    <property type="entry name" value="Acetyl-CoA synthetase-like"/>
    <property type="match status" value="3"/>
</dbReference>
<dbReference type="Gene3D" id="3.30.300.30">
    <property type="match status" value="3"/>
</dbReference>
<dbReference type="NCBIfam" id="TIGR01733">
    <property type="entry name" value="AA-adenyl-dom"/>
    <property type="match status" value="3"/>
</dbReference>
<dbReference type="InterPro" id="IPR036736">
    <property type="entry name" value="ACP-like_sf"/>
</dbReference>
<gene>
    <name evidence="8" type="ORF">C5746_26100</name>
</gene>
<dbReference type="Gene3D" id="2.30.38.10">
    <property type="entry name" value="Luciferase, Domain 3"/>
    <property type="match status" value="3"/>
</dbReference>
<dbReference type="CDD" id="cd17651">
    <property type="entry name" value="A_NRPS_VisG_like"/>
    <property type="match status" value="1"/>
</dbReference>
<organism evidence="8 9">
    <name type="scientific">Streptomyces atratus</name>
    <dbReference type="NCBI Taxonomy" id="1893"/>
    <lineage>
        <taxon>Bacteria</taxon>
        <taxon>Bacillati</taxon>
        <taxon>Actinomycetota</taxon>
        <taxon>Actinomycetes</taxon>
        <taxon>Kitasatosporales</taxon>
        <taxon>Streptomycetaceae</taxon>
        <taxon>Streptomyces</taxon>
    </lineage>
</organism>
<dbReference type="InterPro" id="IPR023213">
    <property type="entry name" value="CAT-like_dom_sf"/>
</dbReference>
<dbReference type="InterPro" id="IPR020806">
    <property type="entry name" value="PKS_PP-bd"/>
</dbReference>
<dbReference type="FunFam" id="3.30.559.10:FF:000012">
    <property type="entry name" value="Non-ribosomal peptide synthetase"/>
    <property type="match status" value="2"/>
</dbReference>
<evidence type="ECO:0000256" key="4">
    <source>
        <dbReference type="ARBA" id="ARBA00022553"/>
    </source>
</evidence>
<dbReference type="Proteomes" id="UP000252698">
    <property type="component" value="Chromosome"/>
</dbReference>
<dbReference type="GO" id="GO:0005829">
    <property type="term" value="C:cytosol"/>
    <property type="evidence" value="ECO:0007669"/>
    <property type="project" value="TreeGrafter"/>
</dbReference>
<evidence type="ECO:0000256" key="3">
    <source>
        <dbReference type="ARBA" id="ARBA00022450"/>
    </source>
</evidence>
<dbReference type="FunFam" id="3.30.300.30:FF:000010">
    <property type="entry name" value="Enterobactin synthetase component F"/>
    <property type="match status" value="3"/>
</dbReference>
<dbReference type="PROSITE" id="PS50075">
    <property type="entry name" value="CARRIER"/>
    <property type="match status" value="3"/>
</dbReference>
<dbReference type="CDD" id="cd17652">
    <property type="entry name" value="A_NRPS_CmdD_like"/>
    <property type="match status" value="1"/>
</dbReference>
<dbReference type="FunFam" id="3.40.50.980:FF:000001">
    <property type="entry name" value="Non-ribosomal peptide synthetase"/>
    <property type="match status" value="3"/>
</dbReference>
<evidence type="ECO:0000256" key="1">
    <source>
        <dbReference type="ARBA" id="ARBA00001957"/>
    </source>
</evidence>
<dbReference type="PANTHER" id="PTHR45527:SF1">
    <property type="entry name" value="FATTY ACID SYNTHASE"/>
    <property type="match status" value="1"/>
</dbReference>
<sequence length="3692" mass="398079">MTRPGFEDVLPLSPLQEGLLFHSLYDGQALDIYTAQLAVDLEGPLDAEALKAAVAALLRRHTNLRAGFLHEKLSKPVQIIPRDLELPWREIDLSGLDESDREQELARLTAEDRAHRFDLARPPLLRFTLVRTAAHRHRFMLTNHHILLDGWSTALMMQDLFTLYAHRGDTTALPRVNPYRTYLAWLAQQDRGAAEQAWREALAGVEEPTLLVPADPSRTAVAPDFHTMALTEELTAGLTALARRHDLTLNTLFQGAWAILLGRLTGRDDVVFGGTVAGRPPEIDGIESMVGLFVNTLPVRVRLAPGESLLGMLTRLQEQQSGLMGHQHLNLTDLQRLVGTGELFDSITVSENYPMDSEGLGELPGGLRMTGADGRDANHYPVSVALVPGAQLRFRFGYRPDLFTPDRIATLADRLRQLFEVLFTDIEQPVGTIGVLSAGERGELLTTRNDTAREVPQASLPELFAAQAAATPQAVAVVFEDTEVTYAELDARSNRLARLLIGRGVGPEDFVALALPRSVELVVAQLAVLKAGAAYLPVDPQYPAERIAYMLADARPTLLLTDTAVGEELPDAGVERLLLDEAATVAAVAECPSSEVSDDERRAALTPAGSAYVIYTSGSTGRPKGVVVSHAGAASLVSSQIEQFEVGPGSRVLQFASPSFDAAFWELAMALLSGAALVLAPQERLLPEAALATLVAEQGVTHATIPPAALAVMPPDSMPGITSLVVAGEASSPELVARWSAGRRMVNAYGPTETTVCATMSGPLTGEITPPIGRPIHNTQVYVLDAGLRPVPDGVPGELYAAGAGLARGYLGRPALTAERFVACPFGPAGTRMYRTGDLARWNADGQLEFVGRADGQVKIRGFRIETGEIENVLQAHPDVAQAAVVVREDRPGDKRLVAYTVPEAGAVPPVAALLRTRTAEALPEYMVPAAFVTLDALPLTPNGKLDRKALQAPDFGTITGRAPHSPQEEILCGLFTEILGLPSVGIDDSFFDLGGHSLLATRLVTRVRSTFGVELSLRALFKAPTVAGLTAWLDTAAGSSRPALHPVDRPDEVPLSYAQRRLWFLDRFEGPNATYNLPLALQLSGRLDRQALEAALADVVERHESLRTVFPESEGRPRQLILAPEQARPGLPVTGTDEQELPGLLAAATGRAFDLAADTPLRAELFALAEDEHVLVLTLHHIAGDAWSMVPLARDLAAAYTARCADAAPEWTPLPVQYADYTLWQHQVLGSEDDPDSPLARQLDFWRQTLTGLPEELALPADRPRPAVASHRGDAVLFRLDPELHRGLAALARNRRASLFMVLQAGLAALLSRLGAGTDIPIGSPIAGRTDDALDDLVGFFLNTLVLRTDVSGDPTFRELIERVRETDLAAYAHQDIPFERLVEELNPARSMSRHPLFQVMLTLQNTPQATLELPGLHATARDSGLSVAKFDLFVALREQHSAQGVPDGIDGYLEYSVDLFDRRTVEQFVQRLIRMLKEMVAEPAGSIARVDVLDPVERHELLDRWNDTAREVPQASLPELFQAQAARTPQAVAVVTDEAELSYAELNARSNRLARLLIDRGVGPEDFVALALPRSADLVVALQAVLKAGAAYLPVDPQYPADRVAYMLADARPALLLTDTNTLAVLPGERAVETLVLDEDETLADLADRPDTDPVDSDRTIALSPAHPAYVIYTSGSTGRPKGVVMPSGALANLLTWHESAVPGETGARVAQFTAIGFDVSVQELLSTLIAGKCLVVPSDDVRRDPAEFTAWLERHRITELYAPNLVLDAVAEAAEEQGRDLPRLRDVAQAGEALLLCSRLRELHRRQPGRRLHNHYGPAETHVVTAVSLPADVEEWGSTAPIGRPVHNTRVYVLDAGLRPVPPGVSGELYIAGAQLARGYVNRPAMTAERFVACPFGPAGTRMYRTGDLARWGAEGELEYLGRVDDQVKIRGFRIETGEVENVLQAHPDVAQVAVVAREDRPGVKQLVAYLVPRDGGAVGADWGTLRKEAARLLPDYMVPAAFVTLDVLPLTPNGKLDRKALPAPDFTEVSTGRAPRTPQEEILCGLFAEILGLPAVGIDDSFFELGGHSLLATRLTSRIRSVLDVELPVRALFEAPTVAELAERLHQIGGTVRTALRPMERPERLPLSFAQRRLWFLGRLEGPSATYNLPLAVRLSGRLDREAMGAALADVAERHESLRTVFPESEGRPRQLVLDPRRGRPELVVTETDERELPALVEAAAGYAFDLAVDTPLRAELFALTEDEHVLVLTLHHIAGDGWSLSPLARDLAAAYTARCADAAPKWAALPVQYADYTLWQHQVLGSEDDPDSPLARQLDFWRQTLTGLPEELALPTDRPRPAVASHRGGTVEFAWDASLHAGVVALARKCRASVFMVLQAGLAALLSRLGAGEDIPIGSPIAGRTDEALDDLVGFFVNTLVLRTDVSGDPTFHELIERVRETDLAAYAHQDVPFERLVEELNPVRSMARHPLFQVMLAFQNNPEVTAELPGLRVSEAGSVAAAAKFDLSIDLGEQHAADGGPGGIAGIVTHSLDLFDAATVERMMARLERLLAAVVADPDRTVGSVEILDEAERERVLCDWNDTAYDEPDAPATLQQRFSETAARHPEAIAVSFADQQVTYAELDARSDRLAHRLAAAGVTAESRVAVLAERSVELVVAILAVVKAGGAYVPLDPRQPAARTRWIVEDTCASVALVDGEVATDQLPEGMPVLAVDGHAADAAKDVRVADRDRTDRALDTAGCHPDQLAYVMHTSGSTGEPKGVAVTHRDVLALAGDRCWRNGAHERVLLHSPQAFDASTYEFWVPLLSGGRLVVAPPGELDLTTLETIVAEQGVTGLWLTAGLFRLLAEENPGALAGVREVWAGGDVVPVAAVRRVLERCPGITVVDGYGPTETTTFATRHPMRAGDVPEATVPIGRPLDNMRVYVVDAGLRPVPPGVPGELYVTGAGLARGYLNRPALTAERFVACPFGPAGARMYRTGDLVRWSAEGELEYLGRADEQVKLRGFRIELGEIESALAALPGIAQATAVVRQDRPGTKQLVAYLVAEAGDAGVEHAEARARLAERLPEYMVPTAFVTLDALPLTANGKLDRKALPAPETASTGAGEQPRTPREELLAALFAEVLRLPSVGVEDSFFDLGGDSIVSIQLVSRARKAGLLITPREVFEHKTVAALAAVARSLENAVTGTPDVGVGEVPPTPVIHWLRERGGPIDGFNQSVLLQVPAGLGTGPLTTAVQALLDHHDALRMRVTRADGGDWSLQVPPPGETRAEECVHRVTAEGLDEGALSTLLAEQAEAARHRLSPETGRLVQAVWADAGADRPGRLLIVIHHLVVDNVSWRILVPDLIAAWEAAVAGRTPQPEPVGTSFRRWAEHLAATATDPAREDELSVWTEILGAPDPLLSRRPLDPAQDTGAATGRLHLSLPSELTAPLLTSVPAAFNAGVNDVLLTGLALAVADWRRRRGLGGGNAVLVDAEGHGREEMVEGIDLSRTVGWFTSIFPVRLNPGDVDWAELWTGGPSAGTALKLIKEQLRALPDKGLGYGLLRYLNPQTAPVLAALATPQIAFNYLGRSATADTTAAGDWLTASEGGAFSAGDTEMPAAHSLEINAMAREAADGPQLAASWTWPEALFSDEEVRDLAQTWFRALEALVEHVRRPDAGGITPSDLSLVTLDQAEIDDFENELDTEWGNEL</sequence>
<dbReference type="KEGG" id="sata:C5746_26100"/>
<dbReference type="GO" id="GO:0017000">
    <property type="term" value="P:antibiotic biosynthetic process"/>
    <property type="evidence" value="ECO:0007669"/>
    <property type="project" value="UniProtKB-KW"/>
</dbReference>
<dbReference type="Pfam" id="PF13193">
    <property type="entry name" value="AMP-binding_C"/>
    <property type="match status" value="3"/>
</dbReference>
<dbReference type="Gene3D" id="3.30.559.10">
    <property type="entry name" value="Chloramphenicol acetyltransferase-like domain"/>
    <property type="match status" value="4"/>
</dbReference>
<dbReference type="EMBL" id="CP027306">
    <property type="protein sequence ID" value="AXE79826.1"/>
    <property type="molecule type" value="Genomic_DNA"/>
</dbReference>
<dbReference type="CDD" id="cd19534">
    <property type="entry name" value="E_NRPS"/>
    <property type="match status" value="1"/>
</dbReference>
<dbReference type="GO" id="GO:0031177">
    <property type="term" value="F:phosphopantetheine binding"/>
    <property type="evidence" value="ECO:0007669"/>
    <property type="project" value="InterPro"/>
</dbReference>
<reference evidence="8 9" key="1">
    <citation type="journal article" date="2018" name="Front. Microbiol.">
        <title>Genome Sequencing of Streptomyces atratus SCSIOZH16 and Activation Production of Nocardamine via Metabolic Engineering.</title>
        <authorList>
            <person name="Li Y."/>
            <person name="Zhang C."/>
            <person name="Liu C."/>
            <person name="Ju J."/>
            <person name="Ma J."/>
        </authorList>
    </citation>
    <scope>NUCLEOTIDE SEQUENCE [LARGE SCALE GENOMIC DNA]</scope>
    <source>
        <strain evidence="8 9">SCSIO_ZH16</strain>
    </source>
</reference>
<keyword evidence="3" id="KW-0596">Phosphopantetheine</keyword>
<dbReference type="CDD" id="cd19540">
    <property type="entry name" value="LCL_NRPS-like"/>
    <property type="match status" value="2"/>
</dbReference>
<protein>
    <submittedName>
        <fullName evidence="8">Non-ribosomal peptide synthetase</fullName>
    </submittedName>
</protein>
<evidence type="ECO:0000256" key="6">
    <source>
        <dbReference type="ARBA" id="ARBA00023194"/>
    </source>
</evidence>
<evidence type="ECO:0000313" key="8">
    <source>
        <dbReference type="EMBL" id="AXE79826.1"/>
    </source>
</evidence>
<keyword evidence="4" id="KW-0597">Phosphoprotein</keyword>
<dbReference type="Gene3D" id="3.40.50.980">
    <property type="match status" value="6"/>
</dbReference>
<dbReference type="PANTHER" id="PTHR45527">
    <property type="entry name" value="NONRIBOSOMAL PEPTIDE SYNTHETASE"/>
    <property type="match status" value="1"/>
</dbReference>
<dbReference type="InterPro" id="IPR020845">
    <property type="entry name" value="AMP-binding_CS"/>
</dbReference>
<feature type="domain" description="Carrier" evidence="7">
    <location>
        <begin position="2038"/>
        <end position="2113"/>
    </location>
</feature>